<feature type="transmembrane region" description="Helical" evidence="2">
    <location>
        <begin position="249"/>
        <end position="268"/>
    </location>
</feature>
<feature type="transmembrane region" description="Helical" evidence="2">
    <location>
        <begin position="669"/>
        <end position="689"/>
    </location>
</feature>
<keyword evidence="2" id="KW-1133">Transmembrane helix</keyword>
<feature type="transmembrane region" description="Helical" evidence="2">
    <location>
        <begin position="196"/>
        <end position="218"/>
    </location>
</feature>
<evidence type="ECO:0000256" key="1">
    <source>
        <dbReference type="SAM" id="MobiDB-lite"/>
    </source>
</evidence>
<evidence type="ECO:0008006" key="4">
    <source>
        <dbReference type="Google" id="ProtNLM"/>
    </source>
</evidence>
<feature type="transmembrane region" description="Helical" evidence="2">
    <location>
        <begin position="422"/>
        <end position="441"/>
    </location>
</feature>
<feature type="transmembrane region" description="Helical" evidence="2">
    <location>
        <begin position="352"/>
        <end position="372"/>
    </location>
</feature>
<protein>
    <recommendedName>
        <fullName evidence="4">Membrane protein 6-pyruvoyl-tetrahydropterin synthase-related domain-containing protein</fullName>
    </recommendedName>
</protein>
<feature type="transmembrane region" description="Helical" evidence="2">
    <location>
        <begin position="392"/>
        <end position="410"/>
    </location>
</feature>
<dbReference type="AlphaFoldDB" id="A0A6J4UGG1"/>
<name>A0A6J4UGG1_9BACT</name>
<feature type="transmembrane region" description="Helical" evidence="2">
    <location>
        <begin position="36"/>
        <end position="55"/>
    </location>
</feature>
<accession>A0A6J4UGG1</accession>
<sequence>MSERPAGGASVPGEPDDVGGSDADASARRSVRRDHGLGPVLWPALMGALALWVAVRLGAFDLWSTVTLGDGRTASLVQTFGNVDHPFHVARAETLRRALADGQPLRWVGHHQGGYPVEFYPPGVAWLEVGVWALALGALPIAAAHKLVVIGLFLLPGLAYVGLAWRDRLGLGVAATAFAAHVAVPGGQYGGGYHELVGWGLVTNVAGSIAALFVLLWLTDYLARGARAAAAGAALAAAFALVTNPRSGVALAVIGIGAVLAMATAAGDDRVPIGTLVRRVALVGALAGLLAAPELVSLLRFQHLYDFLRYESYADLGAYLHESRVATTLPVLVLGAAGVVLGLTLRGRPLTRAAAVTLVLYVAATVVLSGGGEGGGPLRQLETVRLMPFQRLLVIYLAAVAFAAGARTVLSGMPGRWPWRDLAQAAAVAGILVALVFRPPAGTPEEERGLFPVLGSATGSRAALDAALAAADRAAAPGTALYVVGSTPPYWHEQLWAPLVTRRPLRYDNWLWHWHFRQKAPGFDEREGHNYTQQTVPETFEADFLADQGIGAVVVTGRAAKRAAAASAALQPLTSGPFDAYAVRAPTPLVTLGGGSISGTEVDAGRIEATGTGTGGEVRVRANWFPRWEATVNGEPVAVARTDDGFMAVQAPPGQVEVVLTYTVDRVDWLARAMTVAGLLLTLALLVPLRRRWVPRGRRAG</sequence>
<reference evidence="3" key="1">
    <citation type="submission" date="2020-02" db="EMBL/GenBank/DDBJ databases">
        <authorList>
            <person name="Meier V. D."/>
        </authorList>
    </citation>
    <scope>NUCLEOTIDE SEQUENCE</scope>
    <source>
        <strain evidence="3">AVDCRST_MAG49</strain>
    </source>
</reference>
<evidence type="ECO:0000256" key="2">
    <source>
        <dbReference type="SAM" id="Phobius"/>
    </source>
</evidence>
<feature type="region of interest" description="Disordered" evidence="1">
    <location>
        <begin position="1"/>
        <end position="30"/>
    </location>
</feature>
<evidence type="ECO:0000313" key="3">
    <source>
        <dbReference type="EMBL" id="CAA9548745.1"/>
    </source>
</evidence>
<proteinExistence type="predicted"/>
<feature type="transmembrane region" description="Helical" evidence="2">
    <location>
        <begin position="167"/>
        <end position="184"/>
    </location>
</feature>
<keyword evidence="2" id="KW-0472">Membrane</keyword>
<gene>
    <name evidence="3" type="ORF">AVDCRST_MAG49-1593</name>
</gene>
<feature type="transmembrane region" description="Helical" evidence="2">
    <location>
        <begin position="225"/>
        <end position="243"/>
    </location>
</feature>
<organism evidence="3">
    <name type="scientific">uncultured Thermomicrobiales bacterium</name>
    <dbReference type="NCBI Taxonomy" id="1645740"/>
    <lineage>
        <taxon>Bacteria</taxon>
        <taxon>Pseudomonadati</taxon>
        <taxon>Thermomicrobiota</taxon>
        <taxon>Thermomicrobia</taxon>
        <taxon>Thermomicrobiales</taxon>
        <taxon>environmental samples</taxon>
    </lineage>
</organism>
<feature type="transmembrane region" description="Helical" evidence="2">
    <location>
        <begin position="325"/>
        <end position="345"/>
    </location>
</feature>
<keyword evidence="2" id="KW-0812">Transmembrane</keyword>
<dbReference type="EMBL" id="CADCWG010000098">
    <property type="protein sequence ID" value="CAA9548745.1"/>
    <property type="molecule type" value="Genomic_DNA"/>
</dbReference>
<feature type="transmembrane region" description="Helical" evidence="2">
    <location>
        <begin position="129"/>
        <end position="155"/>
    </location>
</feature>
<feature type="transmembrane region" description="Helical" evidence="2">
    <location>
        <begin position="280"/>
        <end position="305"/>
    </location>
</feature>